<dbReference type="EMBL" id="JARTLD010000030">
    <property type="protein sequence ID" value="MED5018111.1"/>
    <property type="molecule type" value="Genomic_DNA"/>
</dbReference>
<protein>
    <submittedName>
        <fullName evidence="1">Uncharacterized protein</fullName>
    </submittedName>
</protein>
<dbReference type="RefSeq" id="WP_328278237.1">
    <property type="nucleotide sequence ID" value="NZ_JARTLD010000030.1"/>
</dbReference>
<accession>A0ABU6PTB3</accession>
<sequence length="135" mass="14741">MNENVQHMLTLGAITALFLSACFVALALTGQINMTLHEAASVVGGQTQSVHSGFDTSEADTYTGAQAILIAIDQQEKGMVIRVDGIQVTMKSPQELMKESIFEAQSRYASTYIRDNNGKLTEIRFVRLSAVKEDL</sequence>
<reference evidence="1 2" key="1">
    <citation type="submission" date="2023-03" db="EMBL/GenBank/DDBJ databases">
        <title>Bacillus Genome Sequencing.</title>
        <authorList>
            <person name="Dunlap C."/>
        </authorList>
    </citation>
    <scope>NUCLEOTIDE SEQUENCE [LARGE SCALE GENOMIC DNA]</scope>
    <source>
        <strain evidence="1 2">NRS-52</strain>
    </source>
</reference>
<dbReference type="Proteomes" id="UP001343257">
    <property type="component" value="Unassembled WGS sequence"/>
</dbReference>
<evidence type="ECO:0000313" key="2">
    <source>
        <dbReference type="Proteomes" id="UP001343257"/>
    </source>
</evidence>
<proteinExistence type="predicted"/>
<gene>
    <name evidence="1" type="ORF">P9847_12435</name>
</gene>
<evidence type="ECO:0000313" key="1">
    <source>
        <dbReference type="EMBL" id="MED5018111.1"/>
    </source>
</evidence>
<comment type="caution">
    <text evidence="1">The sequence shown here is derived from an EMBL/GenBank/DDBJ whole genome shotgun (WGS) entry which is preliminary data.</text>
</comment>
<organism evidence="1 2">
    <name type="scientific">Paenibacillus chibensis</name>
    <dbReference type="NCBI Taxonomy" id="59846"/>
    <lineage>
        <taxon>Bacteria</taxon>
        <taxon>Bacillati</taxon>
        <taxon>Bacillota</taxon>
        <taxon>Bacilli</taxon>
        <taxon>Bacillales</taxon>
        <taxon>Paenibacillaceae</taxon>
        <taxon>Paenibacillus</taxon>
    </lineage>
</organism>
<name>A0ABU6PTB3_9BACL</name>
<keyword evidence="2" id="KW-1185">Reference proteome</keyword>